<dbReference type="Proteomes" id="UP001560019">
    <property type="component" value="Unassembled WGS sequence"/>
</dbReference>
<feature type="chain" id="PRO_5046161512" description="VPLPA-CTERM sorting domain-containing protein" evidence="1">
    <location>
        <begin position="23"/>
        <end position="216"/>
    </location>
</feature>
<dbReference type="NCBIfam" id="TIGR03370">
    <property type="entry name" value="VPLPA-CTERM"/>
    <property type="match status" value="1"/>
</dbReference>
<accession>A0ABV3XU84</accession>
<name>A0ABV3XU84_9RHOB</name>
<keyword evidence="3" id="KW-1185">Reference proteome</keyword>
<comment type="caution">
    <text evidence="2">The sequence shown here is derived from an EMBL/GenBank/DDBJ whole genome shotgun (WGS) entry which is preliminary data.</text>
</comment>
<reference evidence="2 3" key="1">
    <citation type="submission" date="2024-06" db="EMBL/GenBank/DDBJ databases">
        <title>Genome of Rhodovulum iodosum, a marine photoferrotroph.</title>
        <authorList>
            <person name="Bianchini G."/>
            <person name="Nikeleit V."/>
            <person name="Kappler A."/>
            <person name="Bryce C."/>
            <person name="Sanchez-Baracaldo P."/>
        </authorList>
    </citation>
    <scope>NUCLEOTIDE SEQUENCE [LARGE SCALE GENOMIC DNA]</scope>
    <source>
        <strain evidence="2 3">UT/N1</strain>
    </source>
</reference>
<keyword evidence="1" id="KW-0732">Signal</keyword>
<evidence type="ECO:0000256" key="1">
    <source>
        <dbReference type="SAM" id="SignalP"/>
    </source>
</evidence>
<evidence type="ECO:0000313" key="2">
    <source>
        <dbReference type="EMBL" id="MEX5728887.1"/>
    </source>
</evidence>
<dbReference type="InterPro" id="IPR022472">
    <property type="entry name" value="VPLPA-CTERM"/>
</dbReference>
<protein>
    <recommendedName>
        <fullName evidence="4">VPLPA-CTERM sorting domain-containing protein</fullName>
    </recommendedName>
</protein>
<evidence type="ECO:0008006" key="4">
    <source>
        <dbReference type="Google" id="ProtNLM"/>
    </source>
</evidence>
<evidence type="ECO:0000313" key="3">
    <source>
        <dbReference type="Proteomes" id="UP001560019"/>
    </source>
</evidence>
<feature type="signal peptide" evidence="1">
    <location>
        <begin position="1"/>
        <end position="22"/>
    </location>
</feature>
<gene>
    <name evidence="2" type="ORF">Ga0609869_002240</name>
</gene>
<dbReference type="EMBL" id="JBEHHI010000002">
    <property type="protein sequence ID" value="MEX5728887.1"/>
    <property type="molecule type" value="Genomic_DNA"/>
</dbReference>
<organism evidence="2 3">
    <name type="scientific">Rhodovulum iodosum</name>
    <dbReference type="NCBI Taxonomy" id="68291"/>
    <lineage>
        <taxon>Bacteria</taxon>
        <taxon>Pseudomonadati</taxon>
        <taxon>Pseudomonadota</taxon>
        <taxon>Alphaproteobacteria</taxon>
        <taxon>Rhodobacterales</taxon>
        <taxon>Paracoccaceae</taxon>
        <taxon>Rhodovulum</taxon>
    </lineage>
</organism>
<proteinExistence type="predicted"/>
<sequence>MFRYLRVALPVALAALAAPASATIVGGAITSGSAFDQGGTFIKLTVPFTESDPDSTVGNNNFQMPNLYGFDEIQNIAVPSTLPVDLGTAPVAGDIVASHYIIFDPLRSTTMSGYVDFDSDIYGVVTQTNTFLASDALANPGVTYLSPAARGLESGDEVRIEGTRLWLDGWRASTPGDVVRVFTRESPGAEVPLPASLPLLIAGLAGLGLLRRARKG</sequence>